<evidence type="ECO:0000313" key="1">
    <source>
        <dbReference type="EMBL" id="KAA6353658.1"/>
    </source>
</evidence>
<organism evidence="1 2">
    <name type="scientific">Streblomastix strix</name>
    <dbReference type="NCBI Taxonomy" id="222440"/>
    <lineage>
        <taxon>Eukaryota</taxon>
        <taxon>Metamonada</taxon>
        <taxon>Preaxostyla</taxon>
        <taxon>Oxymonadida</taxon>
        <taxon>Streblomastigidae</taxon>
        <taxon>Streblomastix</taxon>
    </lineage>
</organism>
<dbReference type="AlphaFoldDB" id="A0A5J4T668"/>
<protein>
    <submittedName>
        <fullName evidence="1">Uncharacterized protein</fullName>
    </submittedName>
</protein>
<proteinExistence type="predicted"/>
<feature type="non-terminal residue" evidence="1">
    <location>
        <position position="53"/>
    </location>
</feature>
<sequence length="53" mass="6018">MKDKIRKVLEFITSLNIRLLYGTDSNIIESPTGDEQIDGISCPRTLKKHSKTL</sequence>
<evidence type="ECO:0000313" key="2">
    <source>
        <dbReference type="Proteomes" id="UP000324800"/>
    </source>
</evidence>
<accession>A0A5J4T668</accession>
<comment type="caution">
    <text evidence="1">The sequence shown here is derived from an EMBL/GenBank/DDBJ whole genome shotgun (WGS) entry which is preliminary data.</text>
</comment>
<name>A0A5J4T668_9EUKA</name>
<dbReference type="Proteomes" id="UP000324800">
    <property type="component" value="Unassembled WGS sequence"/>
</dbReference>
<dbReference type="EMBL" id="SNRW01037680">
    <property type="protein sequence ID" value="KAA6353658.1"/>
    <property type="molecule type" value="Genomic_DNA"/>
</dbReference>
<gene>
    <name evidence="1" type="ORF">EZS28_050815</name>
</gene>
<reference evidence="1 2" key="1">
    <citation type="submission" date="2019-03" db="EMBL/GenBank/DDBJ databases">
        <title>Single cell metagenomics reveals metabolic interactions within the superorganism composed of flagellate Streblomastix strix and complex community of Bacteroidetes bacteria on its surface.</title>
        <authorList>
            <person name="Treitli S.C."/>
            <person name="Kolisko M."/>
            <person name="Husnik F."/>
            <person name="Keeling P."/>
            <person name="Hampl V."/>
        </authorList>
    </citation>
    <scope>NUCLEOTIDE SEQUENCE [LARGE SCALE GENOMIC DNA]</scope>
    <source>
        <strain evidence="1">ST1C</strain>
    </source>
</reference>